<evidence type="ECO:0000313" key="3">
    <source>
        <dbReference type="Proteomes" id="UP000800093"/>
    </source>
</evidence>
<protein>
    <submittedName>
        <fullName evidence="2">Uncharacterized protein</fullName>
    </submittedName>
</protein>
<feature type="region of interest" description="Disordered" evidence="1">
    <location>
        <begin position="216"/>
        <end position="249"/>
    </location>
</feature>
<evidence type="ECO:0000313" key="2">
    <source>
        <dbReference type="EMBL" id="KAF2258920.1"/>
    </source>
</evidence>
<sequence>MAFFFNGWVSYYQCGAPRIRHNTNSFSISQPFQGISPVPTEAPYLPGIEDDSSRQDLRRLAARQRNPGVCAYIDGIEAYSLTCQAGNSCAVNQFGAAGCCPVGNAAGCYLPTTCIPYTSMEYCGSNCMYDPYALKCGYMYPECGTIEIHYPDGTYYNVYCGAMSTEQTALASFTDGAGGNIVTPVEIATPTKPPASGPVSGPTAPVPSPFVINNYNNINNTDENTNNNNNNNGDNNVNQNGDGNSNNQKNGAVSWRASFTTGLSVVFCGLLAVF</sequence>
<keyword evidence="3" id="KW-1185">Reference proteome</keyword>
<comment type="caution">
    <text evidence="2">The sequence shown here is derived from an EMBL/GenBank/DDBJ whole genome shotgun (WGS) entry which is preliminary data.</text>
</comment>
<organism evidence="2 3">
    <name type="scientific">Lojkania enalia</name>
    <dbReference type="NCBI Taxonomy" id="147567"/>
    <lineage>
        <taxon>Eukaryota</taxon>
        <taxon>Fungi</taxon>
        <taxon>Dikarya</taxon>
        <taxon>Ascomycota</taxon>
        <taxon>Pezizomycotina</taxon>
        <taxon>Dothideomycetes</taxon>
        <taxon>Pleosporomycetidae</taxon>
        <taxon>Pleosporales</taxon>
        <taxon>Pleosporales incertae sedis</taxon>
        <taxon>Lojkania</taxon>
    </lineage>
</organism>
<gene>
    <name evidence="2" type="ORF">CC78DRAFT_548718</name>
</gene>
<dbReference type="EMBL" id="ML986727">
    <property type="protein sequence ID" value="KAF2258920.1"/>
    <property type="molecule type" value="Genomic_DNA"/>
</dbReference>
<dbReference type="AlphaFoldDB" id="A0A9P4JZZ6"/>
<dbReference type="Proteomes" id="UP000800093">
    <property type="component" value="Unassembled WGS sequence"/>
</dbReference>
<evidence type="ECO:0000256" key="1">
    <source>
        <dbReference type="SAM" id="MobiDB-lite"/>
    </source>
</evidence>
<proteinExistence type="predicted"/>
<dbReference type="OrthoDB" id="3644751at2759"/>
<name>A0A9P4JZZ6_9PLEO</name>
<accession>A0A9P4JZZ6</accession>
<reference evidence="3" key="1">
    <citation type="journal article" date="2020" name="Stud. Mycol.">
        <title>101 Dothideomycetes genomes: A test case for predicting lifestyles and emergence of pathogens.</title>
        <authorList>
            <person name="Haridas S."/>
            <person name="Albert R."/>
            <person name="Binder M."/>
            <person name="Bloem J."/>
            <person name="LaButti K."/>
            <person name="Salamov A."/>
            <person name="Andreopoulos B."/>
            <person name="Baker S."/>
            <person name="Barry K."/>
            <person name="Bills G."/>
            <person name="Bluhm B."/>
            <person name="Cannon C."/>
            <person name="Castanera R."/>
            <person name="Culley D."/>
            <person name="Daum C."/>
            <person name="Ezra D."/>
            <person name="Gonzalez J."/>
            <person name="Henrissat B."/>
            <person name="Kuo A."/>
            <person name="Liang C."/>
            <person name="Lipzen A."/>
            <person name="Lutzoni F."/>
            <person name="Magnuson J."/>
            <person name="Mondo S."/>
            <person name="Nolan M."/>
            <person name="Ohm R."/>
            <person name="Pangilinan J."/>
            <person name="Park H.-J."/>
            <person name="Ramirez L."/>
            <person name="Alfaro M."/>
            <person name="Sun H."/>
            <person name="Tritt A."/>
            <person name="Yoshinaga Y."/>
            <person name="Zwiers L.-H."/>
            <person name="Turgeon B."/>
            <person name="Goodwin S."/>
            <person name="Spatafora J."/>
            <person name="Crous P."/>
            <person name="Grigoriev I."/>
        </authorList>
    </citation>
    <scope>NUCLEOTIDE SEQUENCE [LARGE SCALE GENOMIC DNA]</scope>
    <source>
        <strain evidence="3">CBS 304.66</strain>
    </source>
</reference>